<proteinExistence type="predicted"/>
<dbReference type="Proteomes" id="UP001055712">
    <property type="component" value="Unassembled WGS sequence"/>
</dbReference>
<sequence length="174" mass="18957">MATLTCCLPGVPRSAPRAKVDGLRTRHAPLCVTVRHCRLPPVSALLGRDNDGGPVKPYLSFFQETPSWEEIEKLSGGSECRSRELKNLALKRLSSGLAGLIHLVTYAIIAGVVLLLQTPPFHAFRAKVLAGFRPGELPMLLGIVIGQAPLMTMRYIDAHLDLNSAIKQALQDRN</sequence>
<name>A0A9D4TWE6_CHLVU</name>
<dbReference type="AlphaFoldDB" id="A0A9D4TWE6"/>
<reference evidence="2" key="2">
    <citation type="submission" date="2020-11" db="EMBL/GenBank/DDBJ databases">
        <authorList>
            <person name="Cecchin M."/>
            <person name="Marcolungo L."/>
            <person name="Rossato M."/>
            <person name="Girolomoni L."/>
            <person name="Cosentino E."/>
            <person name="Cuine S."/>
            <person name="Li-Beisson Y."/>
            <person name="Delledonne M."/>
            <person name="Ballottari M."/>
        </authorList>
    </citation>
    <scope>NUCLEOTIDE SEQUENCE</scope>
    <source>
        <strain evidence="2">211/11P</strain>
        <tissue evidence="2">Whole cell</tissue>
    </source>
</reference>
<accession>A0A9D4TWE6</accession>
<evidence type="ECO:0000313" key="3">
    <source>
        <dbReference type="Proteomes" id="UP001055712"/>
    </source>
</evidence>
<reference evidence="2" key="1">
    <citation type="journal article" date="2019" name="Plant J.">
        <title>Chlorella vulgaris genome assembly and annotation reveals the molecular basis for metabolic acclimation to high light conditions.</title>
        <authorList>
            <person name="Cecchin M."/>
            <person name="Marcolungo L."/>
            <person name="Rossato M."/>
            <person name="Girolomoni L."/>
            <person name="Cosentino E."/>
            <person name="Cuine S."/>
            <person name="Li-Beisson Y."/>
            <person name="Delledonne M."/>
            <person name="Ballottari M."/>
        </authorList>
    </citation>
    <scope>NUCLEOTIDE SEQUENCE</scope>
    <source>
        <strain evidence="2">211/11P</strain>
    </source>
</reference>
<comment type="caution">
    <text evidence="2">The sequence shown here is derived from an EMBL/GenBank/DDBJ whole genome shotgun (WGS) entry which is preliminary data.</text>
</comment>
<keyword evidence="1" id="KW-1133">Transmembrane helix</keyword>
<evidence type="ECO:0000313" key="2">
    <source>
        <dbReference type="EMBL" id="KAI3436391.1"/>
    </source>
</evidence>
<organism evidence="2 3">
    <name type="scientific">Chlorella vulgaris</name>
    <name type="common">Green alga</name>
    <dbReference type="NCBI Taxonomy" id="3077"/>
    <lineage>
        <taxon>Eukaryota</taxon>
        <taxon>Viridiplantae</taxon>
        <taxon>Chlorophyta</taxon>
        <taxon>core chlorophytes</taxon>
        <taxon>Trebouxiophyceae</taxon>
        <taxon>Chlorellales</taxon>
        <taxon>Chlorellaceae</taxon>
        <taxon>Chlorella clade</taxon>
        <taxon>Chlorella</taxon>
    </lineage>
</organism>
<feature type="transmembrane region" description="Helical" evidence="1">
    <location>
        <begin position="137"/>
        <end position="156"/>
    </location>
</feature>
<keyword evidence="1" id="KW-0472">Membrane</keyword>
<keyword evidence="1" id="KW-0812">Transmembrane</keyword>
<protein>
    <submittedName>
        <fullName evidence="2">Uncharacterized protein</fullName>
    </submittedName>
</protein>
<keyword evidence="3" id="KW-1185">Reference proteome</keyword>
<feature type="transmembrane region" description="Helical" evidence="1">
    <location>
        <begin position="93"/>
        <end position="117"/>
    </location>
</feature>
<gene>
    <name evidence="2" type="ORF">D9Q98_005808</name>
</gene>
<evidence type="ECO:0000256" key="1">
    <source>
        <dbReference type="SAM" id="Phobius"/>
    </source>
</evidence>
<dbReference type="EMBL" id="SIDB01000002">
    <property type="protein sequence ID" value="KAI3436391.1"/>
    <property type="molecule type" value="Genomic_DNA"/>
</dbReference>